<evidence type="ECO:0000313" key="9">
    <source>
        <dbReference type="Proteomes" id="UP000596205"/>
    </source>
</evidence>
<evidence type="ECO:0000256" key="5">
    <source>
        <dbReference type="ARBA" id="ARBA00022989"/>
    </source>
</evidence>
<comment type="subcellular location">
    <subcellularLocation>
        <location evidence="1">Cell membrane</location>
        <topology evidence="1">Multi-pass membrane protein</topology>
    </subcellularLocation>
</comment>
<reference evidence="8 9" key="1">
    <citation type="submission" date="2020-12" db="EMBL/GenBank/DDBJ databases">
        <title>Complete genome sequence of Burkholderia anthina BJQ0011.</title>
        <authorList>
            <person name="Xu Y."/>
        </authorList>
    </citation>
    <scope>NUCLEOTIDE SEQUENCE [LARGE SCALE GENOMIC DNA]</scope>
    <source>
        <strain evidence="8 9">BJQ0011</strain>
    </source>
</reference>
<feature type="transmembrane region" description="Helical" evidence="7">
    <location>
        <begin position="40"/>
        <end position="63"/>
    </location>
</feature>
<dbReference type="GO" id="GO:0005886">
    <property type="term" value="C:plasma membrane"/>
    <property type="evidence" value="ECO:0007669"/>
    <property type="project" value="UniProtKB-SubCell"/>
</dbReference>
<dbReference type="Proteomes" id="UP000596205">
    <property type="component" value="Chromosome 1"/>
</dbReference>
<dbReference type="InterPro" id="IPR051907">
    <property type="entry name" value="DoxX-like_oxidoreductase"/>
</dbReference>
<proteinExistence type="inferred from homology"/>
<feature type="transmembrane region" description="Helical" evidence="7">
    <location>
        <begin position="6"/>
        <end position="28"/>
    </location>
</feature>
<evidence type="ECO:0000256" key="6">
    <source>
        <dbReference type="ARBA" id="ARBA00023136"/>
    </source>
</evidence>
<dbReference type="KEGG" id="bann:JFN94_06865"/>
<comment type="similarity">
    <text evidence="2">Belongs to the DoxX family.</text>
</comment>
<dbReference type="AlphaFoldDB" id="A0A7T6VH95"/>
<protein>
    <submittedName>
        <fullName evidence="8">DoxX family protein</fullName>
    </submittedName>
</protein>
<dbReference type="InterPro" id="IPR032808">
    <property type="entry name" value="DoxX"/>
</dbReference>
<keyword evidence="4 7" id="KW-0812">Transmembrane</keyword>
<evidence type="ECO:0000256" key="7">
    <source>
        <dbReference type="SAM" id="Phobius"/>
    </source>
</evidence>
<dbReference type="PANTHER" id="PTHR33452">
    <property type="entry name" value="OXIDOREDUCTASE CATD-RELATED"/>
    <property type="match status" value="1"/>
</dbReference>
<gene>
    <name evidence="8" type="ORF">JFN94_06865</name>
</gene>
<dbReference type="EMBL" id="CP066769">
    <property type="protein sequence ID" value="QQK03875.1"/>
    <property type="molecule type" value="Genomic_DNA"/>
</dbReference>
<name>A0A7T6VH95_9BURK</name>
<keyword evidence="3" id="KW-1003">Cell membrane</keyword>
<evidence type="ECO:0000256" key="1">
    <source>
        <dbReference type="ARBA" id="ARBA00004651"/>
    </source>
</evidence>
<dbReference type="PANTHER" id="PTHR33452:SF1">
    <property type="entry name" value="INNER MEMBRANE PROTEIN YPHA-RELATED"/>
    <property type="match status" value="1"/>
</dbReference>
<evidence type="ECO:0000256" key="2">
    <source>
        <dbReference type="ARBA" id="ARBA00006679"/>
    </source>
</evidence>
<feature type="transmembrane region" description="Helical" evidence="7">
    <location>
        <begin position="69"/>
        <end position="86"/>
    </location>
</feature>
<accession>A0A7T6VH95</accession>
<keyword evidence="6 7" id="KW-0472">Membrane</keyword>
<evidence type="ECO:0000256" key="3">
    <source>
        <dbReference type="ARBA" id="ARBA00022475"/>
    </source>
</evidence>
<organism evidence="8 9">
    <name type="scientific">Burkholderia anthina</name>
    <dbReference type="NCBI Taxonomy" id="179879"/>
    <lineage>
        <taxon>Bacteria</taxon>
        <taxon>Pseudomonadati</taxon>
        <taxon>Pseudomonadota</taxon>
        <taxon>Betaproteobacteria</taxon>
        <taxon>Burkholderiales</taxon>
        <taxon>Burkholderiaceae</taxon>
        <taxon>Burkholderia</taxon>
        <taxon>Burkholderia cepacia complex</taxon>
    </lineage>
</organism>
<keyword evidence="5 7" id="KW-1133">Transmembrane helix</keyword>
<feature type="transmembrane region" description="Helical" evidence="7">
    <location>
        <begin position="98"/>
        <end position="119"/>
    </location>
</feature>
<dbReference type="Pfam" id="PF07681">
    <property type="entry name" value="DoxX"/>
    <property type="match status" value="1"/>
</dbReference>
<evidence type="ECO:0000256" key="4">
    <source>
        <dbReference type="ARBA" id="ARBA00022692"/>
    </source>
</evidence>
<sequence length="128" mass="13995">MDDYLLFAGRFFIALMFVLSGINKFLFFQHGLDEVRAKNLPLPRVALASTIIVQLACGVAIMVGFQTTLASLLLAVFTLATAVVFYDFWNQQGNQRTLMLTGFLEHISIIGGFMILIAAGPGRLAAHA</sequence>
<dbReference type="RefSeq" id="WP_124830860.1">
    <property type="nucleotide sequence ID" value="NZ_CADEPR010000049.1"/>
</dbReference>
<evidence type="ECO:0000313" key="8">
    <source>
        <dbReference type="EMBL" id="QQK03875.1"/>
    </source>
</evidence>